<reference evidence="3" key="1">
    <citation type="submission" date="2022-12" db="EMBL/GenBank/DDBJ databases">
        <title>Development of a Multilocus Sequence Typing Scheme for Bacteroides fragilis Based on Whole Genome Sequencing Data and Clinical Application.</title>
        <authorList>
            <person name="Nielsen F.D."/>
            <person name="Justesen U.S."/>
        </authorList>
    </citation>
    <scope>NUCLEOTIDE SEQUENCE</scope>
    <source>
        <strain evidence="3">BF_BC_ODE_DK_2015_2</strain>
    </source>
</reference>
<comment type="similarity">
    <text evidence="1">Belongs to the NAD(P)-dependent epimerase/dehydratase family.</text>
</comment>
<gene>
    <name evidence="3" type="ORF">O1422_11010</name>
</gene>
<sequence length="299" mass="32874">MNLLFTGASGFLGNNIYPLLLKAKYKVDTVGLTLQDNYTVNLVSDIPKLDCKYDVVLHAAGKAHSIPKTELEKQAFFDVNLQGTKNLCTALENSGIPKAFIFISTVAVYGCDSGENITEEHPLNGTTPYALSKIKAEKYLEGWCAMHNVKLSILRPSLIAGPNPPGNLGAMIHGIKTNKYLSIAGGKARKSVLMVQDIANLLPMLIEKGGIYNVCDSYQPSFRELEMVMCKQLNKKTPISIPYWLAKSMAVMGDCLGAKAPINSLKLRKITSSLTFSNEKAVRELGWKPMNVLENFRIE</sequence>
<organism evidence="3 4">
    <name type="scientific">Bacteroides fragilis</name>
    <dbReference type="NCBI Taxonomy" id="817"/>
    <lineage>
        <taxon>Bacteria</taxon>
        <taxon>Pseudomonadati</taxon>
        <taxon>Bacteroidota</taxon>
        <taxon>Bacteroidia</taxon>
        <taxon>Bacteroidales</taxon>
        <taxon>Bacteroidaceae</taxon>
        <taxon>Bacteroides</taxon>
    </lineage>
</organism>
<dbReference type="Pfam" id="PF01370">
    <property type="entry name" value="Epimerase"/>
    <property type="match status" value="1"/>
</dbReference>
<evidence type="ECO:0000259" key="2">
    <source>
        <dbReference type="Pfam" id="PF01370"/>
    </source>
</evidence>
<dbReference type="InterPro" id="IPR001509">
    <property type="entry name" value="Epimerase_deHydtase"/>
</dbReference>
<comment type="caution">
    <text evidence="3">The sequence shown here is derived from an EMBL/GenBank/DDBJ whole genome shotgun (WGS) entry which is preliminary data.</text>
</comment>
<dbReference type="Proteomes" id="UP001075704">
    <property type="component" value="Unassembled WGS sequence"/>
</dbReference>
<accession>A0ABD4VT92</accession>
<protein>
    <submittedName>
        <fullName evidence="3">NAD-dependent epimerase/dehydratase family protein</fullName>
    </submittedName>
</protein>
<dbReference type="AlphaFoldDB" id="A0ABD4VT92"/>
<name>A0ABD4VT92_BACFG</name>
<dbReference type="SUPFAM" id="SSF51735">
    <property type="entry name" value="NAD(P)-binding Rossmann-fold domains"/>
    <property type="match status" value="1"/>
</dbReference>
<dbReference type="PANTHER" id="PTHR43000">
    <property type="entry name" value="DTDP-D-GLUCOSE 4,6-DEHYDRATASE-RELATED"/>
    <property type="match status" value="1"/>
</dbReference>
<dbReference type="RefSeq" id="WP_234185056.1">
    <property type="nucleotide sequence ID" value="NZ_JAPUAC010000007.1"/>
</dbReference>
<dbReference type="EMBL" id="JAPUAC010000007">
    <property type="protein sequence ID" value="MCZ2654688.1"/>
    <property type="molecule type" value="Genomic_DNA"/>
</dbReference>
<evidence type="ECO:0000313" key="3">
    <source>
        <dbReference type="EMBL" id="MCZ2654688.1"/>
    </source>
</evidence>
<evidence type="ECO:0000313" key="4">
    <source>
        <dbReference type="Proteomes" id="UP001075704"/>
    </source>
</evidence>
<dbReference type="Gene3D" id="3.40.50.720">
    <property type="entry name" value="NAD(P)-binding Rossmann-like Domain"/>
    <property type="match status" value="1"/>
</dbReference>
<proteinExistence type="inferred from homology"/>
<evidence type="ECO:0000256" key="1">
    <source>
        <dbReference type="ARBA" id="ARBA00007637"/>
    </source>
</evidence>
<feature type="domain" description="NAD-dependent epimerase/dehydratase" evidence="2">
    <location>
        <begin position="4"/>
        <end position="215"/>
    </location>
</feature>
<dbReference type="InterPro" id="IPR036291">
    <property type="entry name" value="NAD(P)-bd_dom_sf"/>
</dbReference>